<sequence length="111" mass="13550">MFYRHREKKRKICGKNNKSFFPQVSCFWLCTALKICINHFYTWNCLRKLEILVQRNQFTERMSTCCCFMSYYTYKRITQRTRFTDTAVLYINTWLTPISEPALHLELQIIL</sequence>
<feature type="transmembrane region" description="Helical" evidence="1">
    <location>
        <begin position="20"/>
        <end position="41"/>
    </location>
</feature>
<name>A0A9D4APA1_9SAUR</name>
<dbReference type="Proteomes" id="UP000827986">
    <property type="component" value="Unassembled WGS sequence"/>
</dbReference>
<evidence type="ECO:0000313" key="2">
    <source>
        <dbReference type="EMBL" id="KAH1170517.1"/>
    </source>
</evidence>
<reference evidence="2" key="1">
    <citation type="submission" date="2021-09" db="EMBL/GenBank/DDBJ databases">
        <title>The genome of Mauremys mutica provides insights into the evolution of semi-aquatic lifestyle.</title>
        <authorList>
            <person name="Gong S."/>
            <person name="Gao Y."/>
        </authorList>
    </citation>
    <scope>NUCLEOTIDE SEQUENCE</scope>
    <source>
        <strain evidence="2">MM-2020</strain>
        <tissue evidence="2">Muscle</tissue>
    </source>
</reference>
<evidence type="ECO:0000313" key="3">
    <source>
        <dbReference type="Proteomes" id="UP000827986"/>
    </source>
</evidence>
<keyword evidence="3" id="KW-1185">Reference proteome</keyword>
<comment type="caution">
    <text evidence="2">The sequence shown here is derived from an EMBL/GenBank/DDBJ whole genome shotgun (WGS) entry which is preliminary data.</text>
</comment>
<proteinExistence type="predicted"/>
<evidence type="ECO:0000256" key="1">
    <source>
        <dbReference type="SAM" id="Phobius"/>
    </source>
</evidence>
<dbReference type="AlphaFoldDB" id="A0A9D4APA1"/>
<protein>
    <submittedName>
        <fullName evidence="2">Uncharacterized protein</fullName>
    </submittedName>
</protein>
<keyword evidence="1" id="KW-1133">Transmembrane helix</keyword>
<dbReference type="EMBL" id="JAHDVG010000484">
    <property type="protein sequence ID" value="KAH1170517.1"/>
    <property type="molecule type" value="Genomic_DNA"/>
</dbReference>
<accession>A0A9D4APA1</accession>
<organism evidence="2 3">
    <name type="scientific">Mauremys mutica</name>
    <name type="common">yellowpond turtle</name>
    <dbReference type="NCBI Taxonomy" id="74926"/>
    <lineage>
        <taxon>Eukaryota</taxon>
        <taxon>Metazoa</taxon>
        <taxon>Chordata</taxon>
        <taxon>Craniata</taxon>
        <taxon>Vertebrata</taxon>
        <taxon>Euteleostomi</taxon>
        <taxon>Archelosauria</taxon>
        <taxon>Testudinata</taxon>
        <taxon>Testudines</taxon>
        <taxon>Cryptodira</taxon>
        <taxon>Durocryptodira</taxon>
        <taxon>Testudinoidea</taxon>
        <taxon>Geoemydidae</taxon>
        <taxon>Geoemydinae</taxon>
        <taxon>Mauremys</taxon>
    </lineage>
</organism>
<gene>
    <name evidence="2" type="ORF">KIL84_001502</name>
</gene>
<keyword evidence="1" id="KW-0472">Membrane</keyword>
<keyword evidence="1" id="KW-0812">Transmembrane</keyword>